<dbReference type="SMART" id="SM00751">
    <property type="entry name" value="BSD"/>
    <property type="match status" value="1"/>
</dbReference>
<dbReference type="PANTHER" id="PTHR31923:SF3">
    <property type="entry name" value="BSD DOMAIN-CONTAINING PROTEIN"/>
    <property type="match status" value="1"/>
</dbReference>
<name>A0A9D5HD66_9LILI</name>
<organism evidence="2 3">
    <name type="scientific">Dioscorea zingiberensis</name>
    <dbReference type="NCBI Taxonomy" id="325984"/>
    <lineage>
        <taxon>Eukaryota</taxon>
        <taxon>Viridiplantae</taxon>
        <taxon>Streptophyta</taxon>
        <taxon>Embryophyta</taxon>
        <taxon>Tracheophyta</taxon>
        <taxon>Spermatophyta</taxon>
        <taxon>Magnoliopsida</taxon>
        <taxon>Liliopsida</taxon>
        <taxon>Dioscoreales</taxon>
        <taxon>Dioscoreaceae</taxon>
        <taxon>Dioscorea</taxon>
    </lineage>
</organism>
<evidence type="ECO:0000259" key="1">
    <source>
        <dbReference type="PROSITE" id="PS50858"/>
    </source>
</evidence>
<feature type="domain" description="BSD" evidence="1">
    <location>
        <begin position="80"/>
        <end position="123"/>
    </location>
</feature>
<reference evidence="2" key="1">
    <citation type="submission" date="2021-03" db="EMBL/GenBank/DDBJ databases">
        <authorList>
            <person name="Li Z."/>
            <person name="Yang C."/>
        </authorList>
    </citation>
    <scope>NUCLEOTIDE SEQUENCE</scope>
    <source>
        <strain evidence="2">Dzin_1.0</strain>
        <tissue evidence="2">Leaf</tissue>
    </source>
</reference>
<gene>
    <name evidence="2" type="ORF">J5N97_020380</name>
</gene>
<sequence length="169" mass="19488">MSALFSRWPFRRRGSVSSEEKKGSSDKRIMEEFGVTEQLCELIRGFNANTFKDFPLQDHLEEQSSAASTSNVRKDLSVWQERHASLVLSNVKEISQLRYTLCPRHLKEQEFWRIYFLLVRTHVTPYEIRAVQKAKIKKINSEDNVSSSSKTSSIDVEMIEVNNLSGSSL</sequence>
<dbReference type="PANTHER" id="PTHR31923">
    <property type="entry name" value="BSD DOMAIN-CONTAINING PROTEIN"/>
    <property type="match status" value="1"/>
</dbReference>
<keyword evidence="3" id="KW-1185">Reference proteome</keyword>
<proteinExistence type="predicted"/>
<protein>
    <recommendedName>
        <fullName evidence="1">BSD domain-containing protein</fullName>
    </recommendedName>
</protein>
<dbReference type="InterPro" id="IPR035925">
    <property type="entry name" value="BSD_dom_sf"/>
</dbReference>
<dbReference type="InterPro" id="IPR005607">
    <property type="entry name" value="BSD_dom"/>
</dbReference>
<accession>A0A9D5HD66</accession>
<dbReference type="SUPFAM" id="SSF140383">
    <property type="entry name" value="BSD domain-like"/>
    <property type="match status" value="1"/>
</dbReference>
<dbReference type="Proteomes" id="UP001085076">
    <property type="component" value="Miscellaneous, Linkage group lg05"/>
</dbReference>
<reference evidence="2" key="2">
    <citation type="journal article" date="2022" name="Hortic Res">
        <title>The genome of Dioscorea zingiberensis sheds light on the biosynthesis, origin and evolution of the medicinally important diosgenin saponins.</title>
        <authorList>
            <person name="Li Y."/>
            <person name="Tan C."/>
            <person name="Li Z."/>
            <person name="Guo J."/>
            <person name="Li S."/>
            <person name="Chen X."/>
            <person name="Wang C."/>
            <person name="Dai X."/>
            <person name="Yang H."/>
            <person name="Song W."/>
            <person name="Hou L."/>
            <person name="Xu J."/>
            <person name="Tong Z."/>
            <person name="Xu A."/>
            <person name="Yuan X."/>
            <person name="Wang W."/>
            <person name="Yang Q."/>
            <person name="Chen L."/>
            <person name="Sun Z."/>
            <person name="Wang K."/>
            <person name="Pan B."/>
            <person name="Chen J."/>
            <person name="Bao Y."/>
            <person name="Liu F."/>
            <person name="Qi X."/>
            <person name="Gang D.R."/>
            <person name="Wen J."/>
            <person name="Li J."/>
        </authorList>
    </citation>
    <scope>NUCLEOTIDE SEQUENCE</scope>
    <source>
        <strain evidence="2">Dzin_1.0</strain>
    </source>
</reference>
<dbReference type="Pfam" id="PF03909">
    <property type="entry name" value="BSD"/>
    <property type="match status" value="1"/>
</dbReference>
<evidence type="ECO:0000313" key="2">
    <source>
        <dbReference type="EMBL" id="KAJ0972421.1"/>
    </source>
</evidence>
<comment type="caution">
    <text evidence="2">The sequence shown here is derived from an EMBL/GenBank/DDBJ whole genome shotgun (WGS) entry which is preliminary data.</text>
</comment>
<dbReference type="Gene3D" id="1.10.3970.10">
    <property type="entry name" value="BSD domain"/>
    <property type="match status" value="1"/>
</dbReference>
<evidence type="ECO:0000313" key="3">
    <source>
        <dbReference type="Proteomes" id="UP001085076"/>
    </source>
</evidence>
<dbReference type="PROSITE" id="PS50858">
    <property type="entry name" value="BSD"/>
    <property type="match status" value="1"/>
</dbReference>
<dbReference type="AlphaFoldDB" id="A0A9D5HD66"/>
<dbReference type="OrthoDB" id="47923at2759"/>
<dbReference type="EMBL" id="JAGGNH010000005">
    <property type="protein sequence ID" value="KAJ0972421.1"/>
    <property type="molecule type" value="Genomic_DNA"/>
</dbReference>